<dbReference type="EMBL" id="JAHKNI010000012">
    <property type="protein sequence ID" value="MBU3065978.1"/>
    <property type="molecule type" value="Genomic_DNA"/>
</dbReference>
<protein>
    <submittedName>
        <fullName evidence="1">Uncharacterized protein</fullName>
    </submittedName>
</protein>
<dbReference type="Proteomes" id="UP000733379">
    <property type="component" value="Unassembled WGS sequence"/>
</dbReference>
<keyword evidence="2" id="KW-1185">Reference proteome</keyword>
<gene>
    <name evidence="1" type="ORF">KO481_31210</name>
</gene>
<evidence type="ECO:0000313" key="2">
    <source>
        <dbReference type="Proteomes" id="UP000733379"/>
    </source>
</evidence>
<sequence>MGAISVGLTIGLGGIAAADGPVPGPNSVGPFTQGSNEPTGKAACMAASTKTGSYQQCYEYPSGSLKYYYDKPAG</sequence>
<reference evidence="1 2" key="1">
    <citation type="submission" date="2021-06" db="EMBL/GenBank/DDBJ databases">
        <title>Actinomycetes sequencing.</title>
        <authorList>
            <person name="Shan Q."/>
        </authorList>
    </citation>
    <scope>NUCLEOTIDE SEQUENCE [LARGE SCALE GENOMIC DNA]</scope>
    <source>
        <strain evidence="1 2">NEAU-G5</strain>
    </source>
</reference>
<proteinExistence type="predicted"/>
<accession>A0ABS6B767</accession>
<name>A0ABS6B767_9NOCA</name>
<comment type="caution">
    <text evidence="1">The sequence shown here is derived from an EMBL/GenBank/DDBJ whole genome shotgun (WGS) entry which is preliminary data.</text>
</comment>
<evidence type="ECO:0000313" key="1">
    <source>
        <dbReference type="EMBL" id="MBU3065978.1"/>
    </source>
</evidence>
<dbReference type="RefSeq" id="WP_215922033.1">
    <property type="nucleotide sequence ID" value="NZ_JAHKNI010000012.1"/>
</dbReference>
<organism evidence="1 2">
    <name type="scientific">Nocardia albiluteola</name>
    <dbReference type="NCBI Taxonomy" id="2842303"/>
    <lineage>
        <taxon>Bacteria</taxon>
        <taxon>Bacillati</taxon>
        <taxon>Actinomycetota</taxon>
        <taxon>Actinomycetes</taxon>
        <taxon>Mycobacteriales</taxon>
        <taxon>Nocardiaceae</taxon>
        <taxon>Nocardia</taxon>
    </lineage>
</organism>